<evidence type="ECO:0000313" key="7">
    <source>
        <dbReference type="EMBL" id="RMX46836.1"/>
    </source>
</evidence>
<dbReference type="PROSITE" id="PS50118">
    <property type="entry name" value="HMG_BOX_2"/>
    <property type="match status" value="1"/>
</dbReference>
<evidence type="ECO:0000256" key="3">
    <source>
        <dbReference type="PROSITE-ProRule" id="PRU00267"/>
    </source>
</evidence>
<evidence type="ECO:0000256" key="4">
    <source>
        <dbReference type="SAM" id="Coils"/>
    </source>
</evidence>
<feature type="region of interest" description="Disordered" evidence="5">
    <location>
        <begin position="216"/>
        <end position="244"/>
    </location>
</feature>
<dbReference type="GO" id="GO:0005634">
    <property type="term" value="C:nucleus"/>
    <property type="evidence" value="ECO:0007669"/>
    <property type="project" value="UniProtKB-UniRule"/>
</dbReference>
<dbReference type="PANTHER" id="PTHR46040">
    <property type="entry name" value="HIGH MOBILITY GROUP PROTEIN 2"/>
    <property type="match status" value="1"/>
</dbReference>
<dbReference type="SMART" id="SM00398">
    <property type="entry name" value="HMG"/>
    <property type="match status" value="1"/>
</dbReference>
<dbReference type="EMBL" id="RCHS01002554">
    <property type="protein sequence ID" value="RMX46836.1"/>
    <property type="molecule type" value="Genomic_DNA"/>
</dbReference>
<dbReference type="Pfam" id="PF00505">
    <property type="entry name" value="HMG_box"/>
    <property type="match status" value="1"/>
</dbReference>
<feature type="coiled-coil region" evidence="4">
    <location>
        <begin position="443"/>
        <end position="491"/>
    </location>
</feature>
<dbReference type="InterPro" id="IPR036236">
    <property type="entry name" value="Znf_C2H2_sf"/>
</dbReference>
<reference evidence="7 8" key="1">
    <citation type="journal article" date="2018" name="Sci. Rep.">
        <title>Comparative analysis of the Pocillopora damicornis genome highlights role of immune system in coral evolution.</title>
        <authorList>
            <person name="Cunning R."/>
            <person name="Bay R.A."/>
            <person name="Gillette P."/>
            <person name="Baker A.C."/>
            <person name="Traylor-Knowles N."/>
        </authorList>
    </citation>
    <scope>NUCLEOTIDE SEQUENCE [LARGE SCALE GENOMIC DNA]</scope>
    <source>
        <strain evidence="7">RSMAS</strain>
        <tissue evidence="7">Whole animal</tissue>
    </source>
</reference>
<dbReference type="GO" id="GO:0010468">
    <property type="term" value="P:regulation of gene expression"/>
    <property type="evidence" value="ECO:0007669"/>
    <property type="project" value="TreeGrafter"/>
</dbReference>
<dbReference type="CDD" id="cd21980">
    <property type="entry name" value="HMG-box_HMG20"/>
    <property type="match status" value="1"/>
</dbReference>
<evidence type="ECO:0000256" key="2">
    <source>
        <dbReference type="ARBA" id="ARBA00023242"/>
    </source>
</evidence>
<dbReference type="SUPFAM" id="SSF57667">
    <property type="entry name" value="beta-beta-alpha zinc fingers"/>
    <property type="match status" value="1"/>
</dbReference>
<dbReference type="AlphaFoldDB" id="A0A3M6TZP6"/>
<sequence>FFIREFDTSTFCLRGWFGLLRLDRHFSGIEPKEETPYPPLKNRPDNHFRQKQINEKLTSCRKRGRVFLTASAMDLEENPTLHADSSLVNGTSCATATALAQVLDSQAISSTSLATFSVTSVPGSTGLAVLTPTLDGTTTVTSLPGFTLSSFDPVDVKHVGDSNELAVATVGEDGSLHFTATTHNGVTGYHASQGSQTLPTSEADFVSDLSQVEILSGGESEGGSAEETVCQETQTTTAVSNSHGDVEKPEYMYVQKKKGGWPKGKKRRKTFRDSNAPKAPLTGYVRFLNEQREKVRAERPDLNFPEVTKLLGAQWSKLSTEEKQRYLDEAEKDKERYMMELEAYQKTDAYKNFLKKQAERKRKNLENSDSLDGLSNGIELCAEDDLYCKPCNQYFNNLHNKREHILGRKHKLTVSGKLNESEEEEELPGFNAPVFTEEFLKHNEMREDELRQLRKAATEFEEQNSLTSKHVESLKQAIEKIEMETNQQRNANMVLLNHLSNLRTALVQAFANLVLPGTNEVPTLDTIDSYMTRLYSVILDSPQENEGLIRNVREIVSRLGFPNDAEKSLNLTE</sequence>
<proteinExistence type="predicted"/>
<feature type="coiled-coil region" evidence="4">
    <location>
        <begin position="320"/>
        <end position="347"/>
    </location>
</feature>
<evidence type="ECO:0000256" key="1">
    <source>
        <dbReference type="ARBA" id="ARBA00023125"/>
    </source>
</evidence>
<dbReference type="GO" id="GO:0003677">
    <property type="term" value="F:DNA binding"/>
    <property type="evidence" value="ECO:0007669"/>
    <property type="project" value="UniProtKB-UniRule"/>
</dbReference>
<dbReference type="Proteomes" id="UP000275408">
    <property type="component" value="Unassembled WGS sequence"/>
</dbReference>
<dbReference type="InterPro" id="IPR051965">
    <property type="entry name" value="ChromReg_NeuronalGeneExpr"/>
</dbReference>
<organism evidence="7 8">
    <name type="scientific">Pocillopora damicornis</name>
    <name type="common">Cauliflower coral</name>
    <name type="synonym">Millepora damicornis</name>
    <dbReference type="NCBI Taxonomy" id="46731"/>
    <lineage>
        <taxon>Eukaryota</taxon>
        <taxon>Metazoa</taxon>
        <taxon>Cnidaria</taxon>
        <taxon>Anthozoa</taxon>
        <taxon>Hexacorallia</taxon>
        <taxon>Scleractinia</taxon>
        <taxon>Astrocoeniina</taxon>
        <taxon>Pocilloporidae</taxon>
        <taxon>Pocillopora</taxon>
    </lineage>
</organism>
<evidence type="ECO:0000313" key="8">
    <source>
        <dbReference type="Proteomes" id="UP000275408"/>
    </source>
</evidence>
<dbReference type="InterPro" id="IPR036910">
    <property type="entry name" value="HMG_box_dom_sf"/>
</dbReference>
<dbReference type="InterPro" id="IPR009071">
    <property type="entry name" value="HMG_box_dom"/>
</dbReference>
<gene>
    <name evidence="7" type="ORF">pdam_00007649</name>
</gene>
<keyword evidence="2 3" id="KW-0539">Nucleus</keyword>
<evidence type="ECO:0000256" key="5">
    <source>
        <dbReference type="SAM" id="MobiDB-lite"/>
    </source>
</evidence>
<comment type="caution">
    <text evidence="7">The sequence shown here is derived from an EMBL/GenBank/DDBJ whole genome shotgun (WGS) entry which is preliminary data.</text>
</comment>
<dbReference type="PANTHER" id="PTHR46040:SF3">
    <property type="entry name" value="HIGH MOBILITY GROUP PROTEIN 2"/>
    <property type="match status" value="1"/>
</dbReference>
<keyword evidence="8" id="KW-1185">Reference proteome</keyword>
<feature type="compositionally biased region" description="Low complexity" evidence="5">
    <location>
        <begin position="216"/>
        <end position="239"/>
    </location>
</feature>
<dbReference type="OrthoDB" id="3213154at2759"/>
<keyword evidence="1 3" id="KW-0238">DNA-binding</keyword>
<feature type="DNA-binding region" description="HMG box" evidence="3">
    <location>
        <begin position="277"/>
        <end position="345"/>
    </location>
</feature>
<accession>A0A3M6TZP6</accession>
<feature type="domain" description="HMG box" evidence="6">
    <location>
        <begin position="277"/>
        <end position="345"/>
    </location>
</feature>
<feature type="non-terminal residue" evidence="7">
    <location>
        <position position="1"/>
    </location>
</feature>
<feature type="compositionally biased region" description="Basic residues" evidence="5">
    <location>
        <begin position="257"/>
        <end position="270"/>
    </location>
</feature>
<dbReference type="Gene3D" id="3.30.160.60">
    <property type="entry name" value="Classic Zinc Finger"/>
    <property type="match status" value="1"/>
</dbReference>
<name>A0A3M6TZP6_POCDA</name>
<dbReference type="SUPFAM" id="SSF47095">
    <property type="entry name" value="HMG-box"/>
    <property type="match status" value="1"/>
</dbReference>
<feature type="region of interest" description="Disordered" evidence="5">
    <location>
        <begin position="257"/>
        <end position="276"/>
    </location>
</feature>
<dbReference type="STRING" id="46731.A0A3M6TZP6"/>
<dbReference type="Gene3D" id="1.10.30.10">
    <property type="entry name" value="High mobility group box domain"/>
    <property type="match status" value="1"/>
</dbReference>
<evidence type="ECO:0000259" key="6">
    <source>
        <dbReference type="PROSITE" id="PS50118"/>
    </source>
</evidence>
<protein>
    <recommendedName>
        <fullName evidence="6">HMG box domain-containing protein</fullName>
    </recommendedName>
</protein>
<keyword evidence="4" id="KW-0175">Coiled coil</keyword>
<dbReference type="PRINTS" id="PR00886">
    <property type="entry name" value="HIGHMOBLTY12"/>
</dbReference>